<sequence length="605" mass="66913">EAYGLGIGSIREEYVQRASRTLQLSLNDPGRLGFLTRRLLELQSARAGGLPMSALRREGRFYTGLKQLAIQSEHGLAQTYQGKQYLPGLCSLLTAMRQANAGYDDDKSTSATERYLLADLGLDLEQLVDKNTRAHLIDTQELRRRYPSGLAKPRHALALNRLSLALSAKCDPPPHKEVASVFKSTRPLPRECKCRQIPETVTLNEVPEGPRRRKQPNPIRITQLAEEAMNTQGAQGTARNGGRPHRDWKTERAAALCGAPARSASGSATSLHQLTYNLYDDMDEIESVIAGPIAPRTNRDKKAEEDGTRVLRKTHRIYYKVSWKPTVISQAALEAYRAMGYQTSSERYACHRFGPIAAAQRQGRWANGTLDAAARKRTILAHTVINTEPCNPDVDVHPTGRYHIQIGLCGMNIDNGRRTPTPDPEGYDVARVYDPRGRCVGKLTTGRLVLLRQRYEHTRENSSARGDFAEDLARLLLRYKPGNQNKRKGRVDEKGECALAPDLGQALIEGMGVQTELLATPLNASPNTTCYYAPHEEDQLFGANHDAYSRPFQGISIAHPAPTPTDSERALAWAVASAQAVYDSETPCATIVMVPKDATATYLII</sequence>
<dbReference type="AlphaFoldDB" id="A0A2J7ZK68"/>
<feature type="non-terminal residue" evidence="1">
    <location>
        <position position="605"/>
    </location>
</feature>
<accession>A0A2J7ZK68</accession>
<name>A0A2J7ZK68_9CHLO</name>
<dbReference type="Proteomes" id="UP000236333">
    <property type="component" value="Unassembled WGS sequence"/>
</dbReference>
<evidence type="ECO:0000313" key="1">
    <source>
        <dbReference type="EMBL" id="PNH00665.1"/>
    </source>
</evidence>
<feature type="non-terminal residue" evidence="1">
    <location>
        <position position="1"/>
    </location>
</feature>
<gene>
    <name evidence="1" type="ORF">TSOC_013507</name>
</gene>
<proteinExistence type="predicted"/>
<organism evidence="1 2">
    <name type="scientific">Tetrabaena socialis</name>
    <dbReference type="NCBI Taxonomy" id="47790"/>
    <lineage>
        <taxon>Eukaryota</taxon>
        <taxon>Viridiplantae</taxon>
        <taxon>Chlorophyta</taxon>
        <taxon>core chlorophytes</taxon>
        <taxon>Chlorophyceae</taxon>
        <taxon>CS clade</taxon>
        <taxon>Chlamydomonadales</taxon>
        <taxon>Tetrabaenaceae</taxon>
        <taxon>Tetrabaena</taxon>
    </lineage>
</organism>
<dbReference type="OrthoDB" id="563682at2759"/>
<keyword evidence="2" id="KW-1185">Reference proteome</keyword>
<dbReference type="EMBL" id="PGGS01001245">
    <property type="protein sequence ID" value="PNH00665.1"/>
    <property type="molecule type" value="Genomic_DNA"/>
</dbReference>
<comment type="caution">
    <text evidence="1">The sequence shown here is derived from an EMBL/GenBank/DDBJ whole genome shotgun (WGS) entry which is preliminary data.</text>
</comment>
<reference evidence="1 2" key="1">
    <citation type="journal article" date="2017" name="Mol. Biol. Evol.">
        <title>The 4-celled Tetrabaena socialis nuclear genome reveals the essential components for genetic control of cell number at the origin of multicellularity in the volvocine lineage.</title>
        <authorList>
            <person name="Featherston J."/>
            <person name="Arakaki Y."/>
            <person name="Hanschen E.R."/>
            <person name="Ferris P.J."/>
            <person name="Michod R.E."/>
            <person name="Olson B.J.S.C."/>
            <person name="Nozaki H."/>
            <person name="Durand P.M."/>
        </authorList>
    </citation>
    <scope>NUCLEOTIDE SEQUENCE [LARGE SCALE GENOMIC DNA]</scope>
    <source>
        <strain evidence="1 2">NIES-571</strain>
    </source>
</reference>
<evidence type="ECO:0000313" key="2">
    <source>
        <dbReference type="Proteomes" id="UP000236333"/>
    </source>
</evidence>
<protein>
    <submittedName>
        <fullName evidence="1">Uncharacterized protein</fullName>
    </submittedName>
</protein>